<feature type="region of interest" description="Disordered" evidence="1">
    <location>
        <begin position="1"/>
        <end position="25"/>
    </location>
</feature>
<keyword evidence="2" id="KW-0472">Membrane</keyword>
<keyword evidence="2" id="KW-1133">Transmembrane helix</keyword>
<evidence type="ECO:0000256" key="2">
    <source>
        <dbReference type="SAM" id="Phobius"/>
    </source>
</evidence>
<organism evidence="3 4">
    <name type="scientific">Stachybotrys elegans</name>
    <dbReference type="NCBI Taxonomy" id="80388"/>
    <lineage>
        <taxon>Eukaryota</taxon>
        <taxon>Fungi</taxon>
        <taxon>Dikarya</taxon>
        <taxon>Ascomycota</taxon>
        <taxon>Pezizomycotina</taxon>
        <taxon>Sordariomycetes</taxon>
        <taxon>Hypocreomycetidae</taxon>
        <taxon>Hypocreales</taxon>
        <taxon>Stachybotryaceae</taxon>
        <taxon>Stachybotrys</taxon>
    </lineage>
</organism>
<protein>
    <submittedName>
        <fullName evidence="3">Uncharacterized protein</fullName>
    </submittedName>
</protein>
<evidence type="ECO:0000313" key="3">
    <source>
        <dbReference type="EMBL" id="KAH7308054.1"/>
    </source>
</evidence>
<evidence type="ECO:0000313" key="4">
    <source>
        <dbReference type="Proteomes" id="UP000813444"/>
    </source>
</evidence>
<dbReference type="Proteomes" id="UP000813444">
    <property type="component" value="Unassembled WGS sequence"/>
</dbReference>
<feature type="compositionally biased region" description="Low complexity" evidence="1">
    <location>
        <begin position="1"/>
        <end position="20"/>
    </location>
</feature>
<keyword evidence="2" id="KW-0812">Transmembrane</keyword>
<sequence>MAPEATTTMSSTWPSPTATALEPPQPTISYTSFSQQFMGRLITEGSTGDKVLRGFLAGVILGICLAAMTCCWIPVMRCLSRRWHRRRGSPEMQQVARGRRRRERRLRGELEGRIDERHWFG</sequence>
<reference evidence="3" key="1">
    <citation type="journal article" date="2021" name="Nat. Commun.">
        <title>Genetic determinants of endophytism in the Arabidopsis root mycobiome.</title>
        <authorList>
            <person name="Mesny F."/>
            <person name="Miyauchi S."/>
            <person name="Thiergart T."/>
            <person name="Pickel B."/>
            <person name="Atanasova L."/>
            <person name="Karlsson M."/>
            <person name="Huettel B."/>
            <person name="Barry K.W."/>
            <person name="Haridas S."/>
            <person name="Chen C."/>
            <person name="Bauer D."/>
            <person name="Andreopoulos W."/>
            <person name="Pangilinan J."/>
            <person name="LaButti K."/>
            <person name="Riley R."/>
            <person name="Lipzen A."/>
            <person name="Clum A."/>
            <person name="Drula E."/>
            <person name="Henrissat B."/>
            <person name="Kohler A."/>
            <person name="Grigoriev I.V."/>
            <person name="Martin F.M."/>
            <person name="Hacquard S."/>
        </authorList>
    </citation>
    <scope>NUCLEOTIDE SEQUENCE</scope>
    <source>
        <strain evidence="3">MPI-CAGE-CH-0235</strain>
    </source>
</reference>
<dbReference type="EMBL" id="JAGPNK010000016">
    <property type="protein sequence ID" value="KAH7308054.1"/>
    <property type="molecule type" value="Genomic_DNA"/>
</dbReference>
<evidence type="ECO:0000256" key="1">
    <source>
        <dbReference type="SAM" id="MobiDB-lite"/>
    </source>
</evidence>
<accession>A0A8K0SK56</accession>
<feature type="transmembrane region" description="Helical" evidence="2">
    <location>
        <begin position="55"/>
        <end position="79"/>
    </location>
</feature>
<keyword evidence="4" id="KW-1185">Reference proteome</keyword>
<dbReference type="OrthoDB" id="5091134at2759"/>
<name>A0A8K0SK56_9HYPO</name>
<comment type="caution">
    <text evidence="3">The sequence shown here is derived from an EMBL/GenBank/DDBJ whole genome shotgun (WGS) entry which is preliminary data.</text>
</comment>
<dbReference type="AlphaFoldDB" id="A0A8K0SK56"/>
<gene>
    <name evidence="3" type="ORF">B0I35DRAFT_413415</name>
</gene>
<proteinExistence type="predicted"/>